<dbReference type="EMBL" id="SRYB01000014">
    <property type="protein sequence ID" value="TGY78300.1"/>
    <property type="molecule type" value="Genomic_DNA"/>
</dbReference>
<evidence type="ECO:0000313" key="1">
    <source>
        <dbReference type="EMBL" id="TGY78300.1"/>
    </source>
</evidence>
<name>A0AC61RJU5_9BACT</name>
<organism evidence="1 2">
    <name type="scientific">Lepagella muris</name>
    <dbReference type="NCBI Taxonomy" id="3032870"/>
    <lineage>
        <taxon>Bacteria</taxon>
        <taxon>Pseudomonadati</taxon>
        <taxon>Bacteroidota</taxon>
        <taxon>Bacteroidia</taxon>
        <taxon>Bacteroidales</taxon>
        <taxon>Muribaculaceae</taxon>
        <taxon>Lepagella</taxon>
    </lineage>
</organism>
<reference evidence="1" key="1">
    <citation type="submission" date="2019-04" db="EMBL/GenBank/DDBJ databases">
        <title>Microbes associate with the intestines of laboratory mice.</title>
        <authorList>
            <person name="Navarre W."/>
            <person name="Wong E."/>
            <person name="Huang K."/>
            <person name="Tropini C."/>
            <person name="Ng K."/>
            <person name="Yu B."/>
        </authorList>
    </citation>
    <scope>NUCLEOTIDE SEQUENCE</scope>
    <source>
        <strain evidence="1">NM04_E33</strain>
    </source>
</reference>
<proteinExistence type="predicted"/>
<protein>
    <submittedName>
        <fullName evidence="1">Uncharacterized protein</fullName>
    </submittedName>
</protein>
<gene>
    <name evidence="1" type="ORF">E5331_10465</name>
</gene>
<sequence length="302" mass="34292">MATVIEKMRKLILFIFLIMTLPFMVMFIGCGHKSEAWDTMDTAEVLMDSMPDSALTVLSSIEKTSLGDDKEKARYALLMSMALDKNYIDTTSFDVLQPAIDYYLEKGTPEERLRTLYYQGCIFLNKSDFDMAMQCYLKAEDLKDECKDTITYANMLVAQGNIYAKSCQIEGYVRNNLCASELYNKIGEQRRELSSLIRALDGCISLGNIERSDSLMSRTDSLVQIHPELNEASIRVKMTYGIRFNSDSVINNILGSISDLTQYDDETKLDITLGYLNLNEPLKAKMIFESIAPDNPKTNSFR</sequence>
<accession>A0AC61RJU5</accession>
<comment type="caution">
    <text evidence="1">The sequence shown here is derived from an EMBL/GenBank/DDBJ whole genome shotgun (WGS) entry which is preliminary data.</text>
</comment>
<keyword evidence="2" id="KW-1185">Reference proteome</keyword>
<evidence type="ECO:0000313" key="2">
    <source>
        <dbReference type="Proteomes" id="UP000306319"/>
    </source>
</evidence>
<dbReference type="Proteomes" id="UP000306319">
    <property type="component" value="Unassembled WGS sequence"/>
</dbReference>